<keyword evidence="2" id="KW-0805">Transcription regulation</keyword>
<protein>
    <recommendedName>
        <fullName evidence="6">Response regulatory domain-containing protein</fullName>
    </recommendedName>
</protein>
<evidence type="ECO:0000256" key="2">
    <source>
        <dbReference type="ARBA" id="ARBA00023015"/>
    </source>
</evidence>
<dbReference type="EMBL" id="JAFEMO010000005">
    <property type="protein sequence ID" value="KAH7570212.1"/>
    <property type="molecule type" value="Genomic_DNA"/>
</dbReference>
<reference evidence="7 8" key="1">
    <citation type="submission" date="2021-02" db="EMBL/GenBank/DDBJ databases">
        <title>Plant Genome Project.</title>
        <authorList>
            <person name="Zhang R.-G."/>
        </authorList>
    </citation>
    <scope>NUCLEOTIDE SEQUENCE [LARGE SCALE GENOMIC DNA]</scope>
    <source>
        <tissue evidence="7">Leaves</tissue>
    </source>
</reference>
<feature type="modified residue" description="4-aspartylphosphate" evidence="5">
    <location>
        <position position="92"/>
    </location>
</feature>
<keyword evidence="4" id="KW-0539">Nucleus</keyword>
<evidence type="ECO:0000256" key="5">
    <source>
        <dbReference type="PROSITE-ProRule" id="PRU00169"/>
    </source>
</evidence>
<accession>A0ABQ8I0R7</accession>
<evidence type="ECO:0000313" key="7">
    <source>
        <dbReference type="EMBL" id="KAH7570212.1"/>
    </source>
</evidence>
<evidence type="ECO:0000256" key="1">
    <source>
        <dbReference type="ARBA" id="ARBA00023012"/>
    </source>
</evidence>
<proteinExistence type="predicted"/>
<dbReference type="SUPFAM" id="SSF52172">
    <property type="entry name" value="CheY-like"/>
    <property type="match status" value="1"/>
</dbReference>
<dbReference type="Proteomes" id="UP000827721">
    <property type="component" value="Unassembled WGS sequence"/>
</dbReference>
<sequence length="239" mass="26377">MTTTANGVASWRRISDKIDGFDLSPSKSDEVHVLAVDDSFVDRKVIERLLTISSCKVTAVDSGRRALQFLGLDEEENTNSFDGLKVDLIITDYCMPGMTGYELLKKIKESSTFKEIPVVIMSSENVLARIDRRVQEDFIVKPVKLADVKRIKDCMTREIKLGNEESGINKRSYEKAECEIVGDGLGCSLMKRLGRVGSGDGFQWLSDYCLSKAGGVLSIALLSKREGLQNLSASGHGWS</sequence>
<dbReference type="InterPro" id="IPR045279">
    <property type="entry name" value="ARR-like"/>
</dbReference>
<evidence type="ECO:0000259" key="6">
    <source>
        <dbReference type="PROSITE" id="PS50110"/>
    </source>
</evidence>
<dbReference type="CDD" id="cd17581">
    <property type="entry name" value="REC_typeA_ARR"/>
    <property type="match status" value="1"/>
</dbReference>
<dbReference type="InterPro" id="IPR001789">
    <property type="entry name" value="Sig_transdc_resp-reg_receiver"/>
</dbReference>
<keyword evidence="5" id="KW-0597">Phosphoprotein</keyword>
<keyword evidence="8" id="KW-1185">Reference proteome</keyword>
<dbReference type="InterPro" id="IPR011006">
    <property type="entry name" value="CheY-like_superfamily"/>
</dbReference>
<dbReference type="PANTHER" id="PTHR43874:SF50">
    <property type="entry name" value="TWO-COMPONENT RESPONSE REGULATOR ARR3-RELATED"/>
    <property type="match status" value="1"/>
</dbReference>
<dbReference type="Gene3D" id="3.40.50.2300">
    <property type="match status" value="1"/>
</dbReference>
<feature type="domain" description="Response regulatory" evidence="6">
    <location>
        <begin position="32"/>
        <end position="156"/>
    </location>
</feature>
<name>A0ABQ8I0R7_9ROSI</name>
<dbReference type="PANTHER" id="PTHR43874">
    <property type="entry name" value="TWO-COMPONENT RESPONSE REGULATOR"/>
    <property type="match status" value="1"/>
</dbReference>
<keyword evidence="3" id="KW-0804">Transcription</keyword>
<dbReference type="Pfam" id="PF00072">
    <property type="entry name" value="Response_reg"/>
    <property type="match status" value="1"/>
</dbReference>
<evidence type="ECO:0000256" key="4">
    <source>
        <dbReference type="ARBA" id="ARBA00023242"/>
    </source>
</evidence>
<gene>
    <name evidence="7" type="ORF">JRO89_XS05G0068700</name>
</gene>
<dbReference type="SMART" id="SM00448">
    <property type="entry name" value="REC"/>
    <property type="match status" value="1"/>
</dbReference>
<keyword evidence="1" id="KW-0902">Two-component regulatory system</keyword>
<evidence type="ECO:0000256" key="3">
    <source>
        <dbReference type="ARBA" id="ARBA00023163"/>
    </source>
</evidence>
<evidence type="ECO:0000313" key="8">
    <source>
        <dbReference type="Proteomes" id="UP000827721"/>
    </source>
</evidence>
<comment type="caution">
    <text evidence="7">The sequence shown here is derived from an EMBL/GenBank/DDBJ whole genome shotgun (WGS) entry which is preliminary data.</text>
</comment>
<dbReference type="PROSITE" id="PS50110">
    <property type="entry name" value="RESPONSE_REGULATORY"/>
    <property type="match status" value="1"/>
</dbReference>
<organism evidence="7 8">
    <name type="scientific">Xanthoceras sorbifolium</name>
    <dbReference type="NCBI Taxonomy" id="99658"/>
    <lineage>
        <taxon>Eukaryota</taxon>
        <taxon>Viridiplantae</taxon>
        <taxon>Streptophyta</taxon>
        <taxon>Embryophyta</taxon>
        <taxon>Tracheophyta</taxon>
        <taxon>Spermatophyta</taxon>
        <taxon>Magnoliopsida</taxon>
        <taxon>eudicotyledons</taxon>
        <taxon>Gunneridae</taxon>
        <taxon>Pentapetalae</taxon>
        <taxon>rosids</taxon>
        <taxon>malvids</taxon>
        <taxon>Sapindales</taxon>
        <taxon>Sapindaceae</taxon>
        <taxon>Xanthoceroideae</taxon>
        <taxon>Xanthoceras</taxon>
    </lineage>
</organism>